<comment type="caution">
    <text evidence="1">The sequence shown here is derived from an EMBL/GenBank/DDBJ whole genome shotgun (WGS) entry which is preliminary data.</text>
</comment>
<name>A0ABR7H7L5_9FIRM</name>
<organism evidence="1 2">
    <name type="scientific">Hungatella hominis</name>
    <dbReference type="NCBI Taxonomy" id="2763050"/>
    <lineage>
        <taxon>Bacteria</taxon>
        <taxon>Bacillati</taxon>
        <taxon>Bacillota</taxon>
        <taxon>Clostridia</taxon>
        <taxon>Lachnospirales</taxon>
        <taxon>Lachnospiraceae</taxon>
        <taxon>Hungatella</taxon>
    </lineage>
</organism>
<dbReference type="EMBL" id="JACOPB010000006">
    <property type="protein sequence ID" value="MBC5709136.1"/>
    <property type="molecule type" value="Genomic_DNA"/>
</dbReference>
<reference evidence="1 2" key="1">
    <citation type="submission" date="2020-08" db="EMBL/GenBank/DDBJ databases">
        <title>Genome public.</title>
        <authorList>
            <person name="Liu C."/>
            <person name="Sun Q."/>
        </authorList>
    </citation>
    <scope>NUCLEOTIDE SEQUENCE [LARGE SCALE GENOMIC DNA]</scope>
    <source>
        <strain evidence="1 2">NSJ-66</strain>
    </source>
</reference>
<accession>A0ABR7H7L5</accession>
<evidence type="ECO:0008006" key="3">
    <source>
        <dbReference type="Google" id="ProtNLM"/>
    </source>
</evidence>
<proteinExistence type="predicted"/>
<dbReference type="RefSeq" id="WP_187022514.1">
    <property type="nucleotide sequence ID" value="NZ_JACOPB010000006.1"/>
</dbReference>
<sequence>MKYLTLEGLSYFYQKIAALLNQKVTKETGKGLSTNDYTTTEKNKLSTLQNYQHPTGAGNKHIPTGGAAGQILGYGGSSGTASWVANQGAANVIESVKVNGAALPVTSKSVNIDLTGYATKSDISSVYKVKGTKANMAALPTTGNVAGDVWNVDGDGKGANYVWTGTAWDKLSETIDLSPYMLAADIQIISNAEIDTMMT</sequence>
<evidence type="ECO:0000313" key="1">
    <source>
        <dbReference type="EMBL" id="MBC5709136.1"/>
    </source>
</evidence>
<keyword evidence="2" id="KW-1185">Reference proteome</keyword>
<evidence type="ECO:0000313" key="2">
    <source>
        <dbReference type="Proteomes" id="UP000634672"/>
    </source>
</evidence>
<dbReference type="Proteomes" id="UP000634672">
    <property type="component" value="Unassembled WGS sequence"/>
</dbReference>
<gene>
    <name evidence="1" type="ORF">H8S75_14350</name>
</gene>
<protein>
    <recommendedName>
        <fullName evidence="3">Tail fiber protein</fullName>
    </recommendedName>
</protein>